<sequence>MKNKTSVNLEVSLVEIIISILIFAIAGAIMLTSFAAARFTQIKANDNVTAGYLIQSNAEMISSFNSANDMIEYLSTSFNYEENRENESIFINYYDKSWNLCNEKDKEYIITVKVNNVLYPYGELKNISITSEKAYPYPFIGRNKDTIDNVIYEIHTQKFFPDIEGR</sequence>
<dbReference type="EMBL" id="VSSQ01088254">
    <property type="protein sequence ID" value="MPN34949.1"/>
    <property type="molecule type" value="Genomic_DNA"/>
</dbReference>
<comment type="caution">
    <text evidence="2">The sequence shown here is derived from an EMBL/GenBank/DDBJ whole genome shotgun (WGS) entry which is preliminary data.</text>
</comment>
<keyword evidence="1" id="KW-1133">Transmembrane helix</keyword>
<keyword evidence="1" id="KW-0812">Transmembrane</keyword>
<organism evidence="2">
    <name type="scientific">bioreactor metagenome</name>
    <dbReference type="NCBI Taxonomy" id="1076179"/>
    <lineage>
        <taxon>unclassified sequences</taxon>
        <taxon>metagenomes</taxon>
        <taxon>ecological metagenomes</taxon>
    </lineage>
</organism>
<evidence type="ECO:0008006" key="3">
    <source>
        <dbReference type="Google" id="ProtNLM"/>
    </source>
</evidence>
<protein>
    <recommendedName>
        <fullName evidence="3">Type II secretion system protein</fullName>
    </recommendedName>
</protein>
<accession>A0A645HA03</accession>
<evidence type="ECO:0000313" key="2">
    <source>
        <dbReference type="EMBL" id="MPN34949.1"/>
    </source>
</evidence>
<feature type="transmembrane region" description="Helical" evidence="1">
    <location>
        <begin position="16"/>
        <end position="37"/>
    </location>
</feature>
<evidence type="ECO:0000256" key="1">
    <source>
        <dbReference type="SAM" id="Phobius"/>
    </source>
</evidence>
<dbReference type="AlphaFoldDB" id="A0A645HA03"/>
<gene>
    <name evidence="2" type="ORF">SDC9_182443</name>
</gene>
<name>A0A645HA03_9ZZZZ</name>
<keyword evidence="1" id="KW-0472">Membrane</keyword>
<reference evidence="2" key="1">
    <citation type="submission" date="2019-08" db="EMBL/GenBank/DDBJ databases">
        <authorList>
            <person name="Kucharzyk K."/>
            <person name="Murdoch R.W."/>
            <person name="Higgins S."/>
            <person name="Loffler F."/>
        </authorList>
    </citation>
    <scope>NUCLEOTIDE SEQUENCE</scope>
</reference>
<proteinExistence type="predicted"/>